<evidence type="ECO:0000256" key="3">
    <source>
        <dbReference type="ARBA" id="ARBA00007317"/>
    </source>
</evidence>
<keyword evidence="4 9" id="KW-0808">Transferase</keyword>
<reference evidence="14" key="1">
    <citation type="journal article" date="2011" name="Genetics">
        <title>Massive changes in genome architecture accompany the transition to self-fertility in the filamentous fungus Neurospora tetrasperma.</title>
        <authorList>
            <person name="Ellison C.E."/>
            <person name="Stajich J.E."/>
            <person name="Jacobson D.J."/>
            <person name="Natvig D.O."/>
            <person name="Lapidus A."/>
            <person name="Foster B."/>
            <person name="Aerts A."/>
            <person name="Riley R."/>
            <person name="Lindquist E.A."/>
            <person name="Grigoriev I.V."/>
            <person name="Taylor J.W."/>
        </authorList>
    </citation>
    <scope>NUCLEOTIDE SEQUENCE [LARGE SCALE GENOMIC DNA]</scope>
    <source>
        <strain evidence="14">FGSC 2508 / P0657</strain>
    </source>
</reference>
<evidence type="ECO:0000259" key="11">
    <source>
        <dbReference type="PROSITE" id="PS50968"/>
    </source>
</evidence>
<evidence type="ECO:0000256" key="7">
    <source>
        <dbReference type="ARBA" id="ARBA00023128"/>
    </source>
</evidence>
<feature type="domain" description="Peripheral subunit-binding (PSBD)" evidence="12">
    <location>
        <begin position="230"/>
        <end position="267"/>
    </location>
</feature>
<feature type="domain" description="Lipoyl-binding" evidence="11">
    <location>
        <begin position="78"/>
        <end position="153"/>
    </location>
</feature>
<dbReference type="EC" id="2.3.1.-" evidence="9"/>
<protein>
    <recommendedName>
        <fullName evidence="9">Dihydrolipoamide acetyltransferase component of pyruvate dehydrogenase complex</fullName>
        <ecNumber evidence="9">2.3.1.-</ecNumber>
    </recommendedName>
</protein>
<dbReference type="Gene3D" id="4.10.320.10">
    <property type="entry name" value="E3-binding domain"/>
    <property type="match status" value="1"/>
</dbReference>
<evidence type="ECO:0000256" key="9">
    <source>
        <dbReference type="RuleBase" id="RU003423"/>
    </source>
</evidence>
<dbReference type="Pfam" id="PF02817">
    <property type="entry name" value="E3_binding"/>
    <property type="match status" value="1"/>
</dbReference>
<dbReference type="RefSeq" id="XP_009856579.1">
    <property type="nucleotide sequence ID" value="XM_009858277.1"/>
</dbReference>
<dbReference type="AlphaFoldDB" id="F8N0C4"/>
<dbReference type="Gene3D" id="2.40.50.100">
    <property type="match status" value="1"/>
</dbReference>
<dbReference type="InterPro" id="IPR003016">
    <property type="entry name" value="2-oxoA_DH_lipoyl-BS"/>
</dbReference>
<dbReference type="InterPro" id="IPR036625">
    <property type="entry name" value="E3-bd_dom_sf"/>
</dbReference>
<dbReference type="VEuPathDB" id="FungiDB:NEUTE1DRAFT_91800"/>
<keyword evidence="6" id="KW-0809">Transit peptide</keyword>
<dbReference type="EMBL" id="GL891382">
    <property type="protein sequence ID" value="EGO52952.1"/>
    <property type="molecule type" value="Genomic_DNA"/>
</dbReference>
<keyword evidence="7" id="KW-0496">Mitochondrion</keyword>
<keyword evidence="8 9" id="KW-0012">Acyltransferase</keyword>
<comment type="cofactor">
    <cofactor evidence="1 9">
        <name>(R)-lipoate</name>
        <dbReference type="ChEBI" id="CHEBI:83088"/>
    </cofactor>
</comment>
<dbReference type="InterPro" id="IPR011053">
    <property type="entry name" value="Single_hybrid_motif"/>
</dbReference>
<dbReference type="FunFam" id="3.30.559.10:FF:000007">
    <property type="entry name" value="Dihydrolipoamide acetyltransferase component of pyruvate dehydrogenase complex"/>
    <property type="match status" value="1"/>
</dbReference>
<evidence type="ECO:0000256" key="1">
    <source>
        <dbReference type="ARBA" id="ARBA00001938"/>
    </source>
</evidence>
<dbReference type="SUPFAM" id="SSF47005">
    <property type="entry name" value="Peripheral subunit-binding domain of 2-oxo acid dehydrogenase complex"/>
    <property type="match status" value="1"/>
</dbReference>
<evidence type="ECO:0000256" key="8">
    <source>
        <dbReference type="ARBA" id="ARBA00023315"/>
    </source>
</evidence>
<evidence type="ECO:0000256" key="5">
    <source>
        <dbReference type="ARBA" id="ARBA00022823"/>
    </source>
</evidence>
<keyword evidence="5 9" id="KW-0450">Lipoyl</keyword>
<dbReference type="InterPro" id="IPR050743">
    <property type="entry name" value="2-oxoacid_DH_E2_comp"/>
</dbReference>
<dbReference type="SUPFAM" id="SSF52777">
    <property type="entry name" value="CoA-dependent acyltransferases"/>
    <property type="match status" value="1"/>
</dbReference>
<dbReference type="InterPro" id="IPR001078">
    <property type="entry name" value="2-oxoacid_DH_actylTfrase"/>
</dbReference>
<dbReference type="SUPFAM" id="SSF51230">
    <property type="entry name" value="Single hybrid motif"/>
    <property type="match status" value="1"/>
</dbReference>
<evidence type="ECO:0000259" key="12">
    <source>
        <dbReference type="PROSITE" id="PS51826"/>
    </source>
</evidence>
<dbReference type="FunFam" id="4.10.320.10:FF:000009">
    <property type="entry name" value="Dihydrolipoamide acetyltransferase component of pyruvate dehydrogenase complex"/>
    <property type="match status" value="1"/>
</dbReference>
<dbReference type="PROSITE" id="PS00189">
    <property type="entry name" value="LIPOYL"/>
    <property type="match status" value="1"/>
</dbReference>
<feature type="compositionally biased region" description="Low complexity" evidence="10">
    <location>
        <begin position="32"/>
        <end position="46"/>
    </location>
</feature>
<organism evidence="13 14">
    <name type="scientific">Neurospora tetrasperma (strain FGSC 2508 / ATCC MYA-4615 / P0657)</name>
    <dbReference type="NCBI Taxonomy" id="510951"/>
    <lineage>
        <taxon>Eukaryota</taxon>
        <taxon>Fungi</taxon>
        <taxon>Dikarya</taxon>
        <taxon>Ascomycota</taxon>
        <taxon>Pezizomycotina</taxon>
        <taxon>Sordariomycetes</taxon>
        <taxon>Sordariomycetidae</taxon>
        <taxon>Sordariales</taxon>
        <taxon>Sordariaceae</taxon>
        <taxon>Neurospora</taxon>
    </lineage>
</organism>
<accession>F8N0C4</accession>
<dbReference type="Gene3D" id="3.30.559.10">
    <property type="entry name" value="Chloramphenicol acetyltransferase-like domain"/>
    <property type="match status" value="1"/>
</dbReference>
<feature type="region of interest" description="Disordered" evidence="10">
    <location>
        <begin position="32"/>
        <end position="58"/>
    </location>
</feature>
<evidence type="ECO:0000256" key="4">
    <source>
        <dbReference type="ARBA" id="ARBA00022679"/>
    </source>
</evidence>
<dbReference type="Pfam" id="PF00198">
    <property type="entry name" value="2-oxoacid_dh"/>
    <property type="match status" value="1"/>
</dbReference>
<dbReference type="InterPro" id="IPR004167">
    <property type="entry name" value="PSBD"/>
</dbReference>
<sequence>MKNMFLRQSSRAVGRHEVSRLSRRGLSRVAPTATSIITPSTTSSPTRPLPGNSRSSALAQQLPSTRRAFHATRDLQVIKPVLLADIGEGIVECEVIQWFVEPGARVEEFSQLCEVQSDKASVEITSRFAGVVKKLYYEAGEMAKVGKPFVDIDIEAGPESKEVEALTPPEPVSALEGQQAIKGEAISTSTPQAVAPELKQSFIEAPWARQTPTTPSHAPVTKQTGKHASLATPAVRHLARELSVDITQIPGTGKDGRVLKEDVYKFVQARDSAPTLYPSAATPTSPGVTAAAAAAAATAASAFSSPDATIPGPQKETSVPLTRTQEMMFKSMTRSLTIPHFLYADEVDFTPLVELRTRLNRVLSKSGLPEGQVSKLSYLPFIIKAVSMALYKYPVLNARVELDSNSNGKPSLVMRSQHNIGVAMDTPSGLLVPVIKNVGSLNILSIAAELARLQSLAVAGKLSPQDMSGGTITVSNIGSIGGTYLSPVIVDREVAILGIGRMRTVPAFSTVPGEEDKILRRQICNFSWSADHRVIDGATMARAADVVRTIVEEPDVMVMHLR</sequence>
<evidence type="ECO:0000313" key="13">
    <source>
        <dbReference type="EMBL" id="EGO52952.1"/>
    </source>
</evidence>
<dbReference type="KEGG" id="nte:NEUTE1DRAFT91800"/>
<dbReference type="GO" id="GO:0031405">
    <property type="term" value="F:lipoic acid binding"/>
    <property type="evidence" value="ECO:0007669"/>
    <property type="project" value="TreeGrafter"/>
</dbReference>
<dbReference type="GO" id="GO:0045333">
    <property type="term" value="P:cellular respiration"/>
    <property type="evidence" value="ECO:0007669"/>
    <property type="project" value="UniProtKB-ARBA"/>
</dbReference>
<dbReference type="CDD" id="cd06849">
    <property type="entry name" value="lipoyl_domain"/>
    <property type="match status" value="1"/>
</dbReference>
<dbReference type="GO" id="GO:0016407">
    <property type="term" value="F:acetyltransferase activity"/>
    <property type="evidence" value="ECO:0007669"/>
    <property type="project" value="TreeGrafter"/>
</dbReference>
<comment type="similarity">
    <text evidence="3 9">Belongs to the 2-oxoacid dehydrogenase family.</text>
</comment>
<dbReference type="FunFam" id="2.40.50.100:FF:000013">
    <property type="entry name" value="Dihydrolipoamide acetyltransferase component of pyruvate dehydrogenase complex"/>
    <property type="match status" value="1"/>
</dbReference>
<keyword evidence="14" id="KW-1185">Reference proteome</keyword>
<name>F8N0C4_NEUT8</name>
<dbReference type="PROSITE" id="PS50968">
    <property type="entry name" value="BIOTINYL_LIPOYL"/>
    <property type="match status" value="1"/>
</dbReference>
<dbReference type="InterPro" id="IPR023213">
    <property type="entry name" value="CAT-like_dom_sf"/>
</dbReference>
<dbReference type="PANTHER" id="PTHR43178:SF5">
    <property type="entry name" value="LIPOAMIDE ACYLTRANSFERASE COMPONENT OF BRANCHED-CHAIN ALPHA-KETO ACID DEHYDROGENASE COMPLEX, MITOCHONDRIAL"/>
    <property type="match status" value="1"/>
</dbReference>
<dbReference type="Pfam" id="PF00364">
    <property type="entry name" value="Biotin_lipoyl"/>
    <property type="match status" value="1"/>
</dbReference>
<evidence type="ECO:0000256" key="10">
    <source>
        <dbReference type="SAM" id="MobiDB-lite"/>
    </source>
</evidence>
<dbReference type="PROSITE" id="PS51826">
    <property type="entry name" value="PSBD"/>
    <property type="match status" value="1"/>
</dbReference>
<dbReference type="HOGENOM" id="CLU_016733_10_0_1"/>
<gene>
    <name evidence="13" type="ORF">NEUTE1DRAFT_91800</name>
</gene>
<dbReference type="GO" id="GO:0005759">
    <property type="term" value="C:mitochondrial matrix"/>
    <property type="evidence" value="ECO:0007669"/>
    <property type="project" value="UniProtKB-SubCell"/>
</dbReference>
<comment type="subcellular location">
    <subcellularLocation>
        <location evidence="2">Mitochondrion matrix</location>
    </subcellularLocation>
</comment>
<evidence type="ECO:0000313" key="14">
    <source>
        <dbReference type="Proteomes" id="UP000008065"/>
    </source>
</evidence>
<dbReference type="Proteomes" id="UP000008065">
    <property type="component" value="Unassembled WGS sequence"/>
</dbReference>
<proteinExistence type="inferred from homology"/>
<evidence type="ECO:0000256" key="6">
    <source>
        <dbReference type="ARBA" id="ARBA00022946"/>
    </source>
</evidence>
<dbReference type="OrthoDB" id="15567at2759"/>
<dbReference type="InterPro" id="IPR000089">
    <property type="entry name" value="Biotin_lipoyl"/>
</dbReference>
<dbReference type="GeneID" id="20831440"/>
<dbReference type="PANTHER" id="PTHR43178">
    <property type="entry name" value="DIHYDROLIPOAMIDE ACETYLTRANSFERASE COMPONENT OF PYRUVATE DEHYDROGENASE COMPLEX"/>
    <property type="match status" value="1"/>
</dbReference>
<evidence type="ECO:0000256" key="2">
    <source>
        <dbReference type="ARBA" id="ARBA00004305"/>
    </source>
</evidence>